<evidence type="ECO:0000313" key="2">
    <source>
        <dbReference type="EMBL" id="ATU83519.1"/>
    </source>
</evidence>
<dbReference type="EMBL" id="MF768985">
    <property type="protein sequence ID" value="ATU83519.1"/>
    <property type="molecule type" value="Genomic_DNA"/>
</dbReference>
<reference evidence="2" key="1">
    <citation type="journal article" date="2018" name="Aquaculture">
        <title>Complete genome sequence of a white spot syndrome virus associated with a disease incursion in Australia.</title>
        <authorList>
            <person name="Oakey J."/>
            <person name="Smith C.S."/>
        </authorList>
    </citation>
    <scope>NUCLEOTIDE SEQUENCE [LARGE SCALE GENOMIC DNA]</scope>
    <source>
        <strain evidence="2">WSSV-AU</strain>
    </source>
</reference>
<sequence length="150" mass="16387">MSVTAGSSPLDDIIYSSLKAVIANNISSLVSPLFIRLTAYVADSPFSIWVCLYLDLHTISISLLFPSTITLKNMTTRSPVRLNASKLSTSLTTSLRDTRITASTSSSFMERNNFAVILKSPKGMEKSYLVNSPSSPPILKLYVATLHRPT</sequence>
<organism evidence="2">
    <name type="scientific">White spot syndrome virus</name>
    <dbReference type="NCBI Taxonomy" id="342409"/>
    <lineage>
        <taxon>Viruses</taxon>
        <taxon>Viruses incertae sedis</taxon>
        <taxon>Naldaviricetes</taxon>
        <taxon>Nimaviridae</taxon>
        <taxon>Whispovirus</taxon>
    </lineage>
</organism>
<name>A0A2D3I560_9VIRU</name>
<dbReference type="Proteomes" id="UP000267516">
    <property type="component" value="Segment"/>
</dbReference>
<evidence type="ECO:0000256" key="1">
    <source>
        <dbReference type="SAM" id="Phobius"/>
    </source>
</evidence>
<keyword evidence="1" id="KW-0472">Membrane</keyword>
<accession>A0A2D3I560</accession>
<proteinExistence type="predicted"/>
<feature type="transmembrane region" description="Helical" evidence="1">
    <location>
        <begin position="46"/>
        <end position="65"/>
    </location>
</feature>
<keyword evidence="1" id="KW-0812">Transmembrane</keyword>
<keyword evidence="1" id="KW-1133">Transmembrane helix</keyword>
<protein>
    <submittedName>
        <fullName evidence="2">ORF370</fullName>
    </submittedName>
</protein>